<gene>
    <name evidence="6" type="primary">ARL13B</name>
    <name evidence="7" type="ORF">T01_1353</name>
    <name evidence="6" type="ORF">T01_3867</name>
</gene>
<dbReference type="GO" id="GO:0046872">
    <property type="term" value="F:metal ion binding"/>
    <property type="evidence" value="ECO:0007669"/>
    <property type="project" value="UniProtKB-KW"/>
</dbReference>
<dbReference type="InterPro" id="IPR027417">
    <property type="entry name" value="P-loop_NTPase"/>
</dbReference>
<feature type="binding site" evidence="4">
    <location>
        <position position="96"/>
    </location>
    <ligand>
        <name>Mg(2+)</name>
        <dbReference type="ChEBI" id="CHEBI:18420"/>
    </ligand>
</feature>
<dbReference type="InterPro" id="IPR006689">
    <property type="entry name" value="Small_GTPase_ARF/SAR"/>
</dbReference>
<evidence type="ECO:0000313" key="7">
    <source>
        <dbReference type="EMBL" id="KRY32135.1"/>
    </source>
</evidence>
<protein>
    <submittedName>
        <fullName evidence="6">ADP-ribosylation factor-like protein 13B</fullName>
    </submittedName>
</protein>
<dbReference type="GO" id="GO:0003924">
    <property type="term" value="F:GTPase activity"/>
    <property type="evidence" value="ECO:0007669"/>
    <property type="project" value="InterPro"/>
</dbReference>
<keyword evidence="1 3" id="KW-0547">Nucleotide-binding</keyword>
<dbReference type="Pfam" id="PF00025">
    <property type="entry name" value="Arf"/>
    <property type="match status" value="1"/>
</dbReference>
<organism evidence="6 8">
    <name type="scientific">Trichinella spiralis</name>
    <name type="common">Trichina worm</name>
    <dbReference type="NCBI Taxonomy" id="6334"/>
    <lineage>
        <taxon>Eukaryota</taxon>
        <taxon>Metazoa</taxon>
        <taxon>Ecdysozoa</taxon>
        <taxon>Nematoda</taxon>
        <taxon>Enoplea</taxon>
        <taxon>Dorylaimia</taxon>
        <taxon>Trichinellida</taxon>
        <taxon>Trichinellidae</taxon>
        <taxon>Trichinella</taxon>
    </lineage>
</organism>
<dbReference type="STRING" id="6334.A0A0V1B6K8"/>
<proteinExistence type="predicted"/>
<keyword evidence="2 3" id="KW-0342">GTP-binding</keyword>
<dbReference type="PANTHER" id="PTHR46090:SF2">
    <property type="entry name" value="ADP-RIBOSYLATION FACTOR-LIKE PROTEIN 13B"/>
    <property type="match status" value="1"/>
</dbReference>
<evidence type="ECO:0000313" key="8">
    <source>
        <dbReference type="Proteomes" id="UP000054776"/>
    </source>
</evidence>
<dbReference type="SUPFAM" id="SSF52540">
    <property type="entry name" value="P-loop containing nucleoside triphosphate hydrolases"/>
    <property type="match status" value="1"/>
</dbReference>
<feature type="compositionally biased region" description="Polar residues" evidence="5">
    <location>
        <begin position="353"/>
        <end position="366"/>
    </location>
</feature>
<dbReference type="InParanoid" id="A0A0V1B6K8"/>
<dbReference type="OrthoDB" id="14717at2759"/>
<dbReference type="GO" id="GO:0005525">
    <property type="term" value="F:GTP binding"/>
    <property type="evidence" value="ECO:0007669"/>
    <property type="project" value="UniProtKB-KW"/>
</dbReference>
<feature type="binding site" evidence="3">
    <location>
        <begin position="72"/>
        <end position="79"/>
    </location>
    <ligand>
        <name>GTP</name>
        <dbReference type="ChEBI" id="CHEBI:37565"/>
    </ligand>
</feature>
<dbReference type="InterPro" id="IPR005225">
    <property type="entry name" value="Small_GTP-bd"/>
</dbReference>
<name>A0A0V1B6K8_TRISP</name>
<feature type="compositionally biased region" description="Polar residues" evidence="5">
    <location>
        <begin position="323"/>
        <end position="332"/>
    </location>
</feature>
<dbReference type="eggNOG" id="KOG0076">
    <property type="taxonomic scope" value="Eukaryota"/>
</dbReference>
<dbReference type="SMART" id="SM00177">
    <property type="entry name" value="ARF"/>
    <property type="match status" value="1"/>
</dbReference>
<comment type="caution">
    <text evidence="6">The sequence shown here is derived from an EMBL/GenBank/DDBJ whole genome shotgun (WGS) entry which is preliminary data.</text>
</comment>
<feature type="compositionally biased region" description="Acidic residues" evidence="5">
    <location>
        <begin position="312"/>
        <end position="321"/>
    </location>
</feature>
<dbReference type="Proteomes" id="UP000054776">
    <property type="component" value="Unassembled WGS sequence"/>
</dbReference>
<accession>A0A0V1B6K8</accession>
<dbReference type="EMBL" id="JYDH01000104">
    <property type="protein sequence ID" value="KRY32115.1"/>
    <property type="molecule type" value="Genomic_DNA"/>
</dbReference>
<dbReference type="EMBL" id="JYDH01000104">
    <property type="protein sequence ID" value="KRY32135.1"/>
    <property type="molecule type" value="Genomic_DNA"/>
</dbReference>
<dbReference type="PRINTS" id="PR00328">
    <property type="entry name" value="SAR1GTPBP"/>
</dbReference>
<feature type="binding site" evidence="3">
    <location>
        <begin position="174"/>
        <end position="177"/>
    </location>
    <ligand>
        <name>GTP</name>
        <dbReference type="ChEBI" id="CHEBI:37565"/>
    </ligand>
</feature>
<dbReference type="SMART" id="SM00178">
    <property type="entry name" value="SAR"/>
    <property type="match status" value="1"/>
</dbReference>
<keyword evidence="4" id="KW-0460">Magnesium</keyword>
<dbReference type="AlphaFoldDB" id="A0A0V1B6K8"/>
<dbReference type="NCBIfam" id="TIGR00231">
    <property type="entry name" value="small_GTP"/>
    <property type="match status" value="1"/>
</dbReference>
<evidence type="ECO:0000256" key="4">
    <source>
        <dbReference type="PIRSR" id="PIRSR606689-2"/>
    </source>
</evidence>
<dbReference type="Gene3D" id="3.40.50.300">
    <property type="entry name" value="P-loop containing nucleotide triphosphate hydrolases"/>
    <property type="match status" value="1"/>
</dbReference>
<keyword evidence="4" id="KW-0479">Metal-binding</keyword>
<dbReference type="PROSITE" id="PS51417">
    <property type="entry name" value="ARF"/>
    <property type="match status" value="1"/>
</dbReference>
<dbReference type="InterPro" id="IPR051995">
    <property type="entry name" value="Ciliary_GTPase"/>
</dbReference>
<evidence type="ECO:0000256" key="2">
    <source>
        <dbReference type="ARBA" id="ARBA00023134"/>
    </source>
</evidence>
<feature type="binding site" evidence="4">
    <location>
        <position position="79"/>
    </location>
    <ligand>
        <name>Mg(2+)</name>
        <dbReference type="ChEBI" id="CHEBI:18420"/>
    </ligand>
</feature>
<evidence type="ECO:0000256" key="5">
    <source>
        <dbReference type="SAM" id="MobiDB-lite"/>
    </source>
</evidence>
<keyword evidence="8" id="KW-1185">Reference proteome</keyword>
<sequence>MALTITLQSLTALGSPGGKSINAVQLFSTLYNSNLRSTVTEVVRCILVVMETRLQNRLCCVGGLKITVAVLGLDNAGKTSLLKCLSRESNGISMPTIGFSKCVIQMRNYTVTFYDLGGSSGIRDIWKNYYAEIHGLIFVIDGSDWTRTEENRFVLGEVLNHEWIHGKPLLVIINKHDLNPDVNELILAEQLQLRRFAYNAQCPYTSASDRLVESAVKNCRRYSRKLKKSIAWLLKQVEMNHDWISEKIQADCSNQRRKLDDDNEKRMERIRKFHQQEETEKQRTVTTTTVKTVRFTLSVEEDNSENQSNTEESLELEEYGDVDQQQVSEIVENNQDKTGDDNDTDNNKCCVENVSSEEQLNNSTGLNVRKRKRKRLARFHRVQPMDNE</sequence>
<feature type="region of interest" description="Disordered" evidence="5">
    <location>
        <begin position="296"/>
        <end position="374"/>
    </location>
</feature>
<evidence type="ECO:0000256" key="1">
    <source>
        <dbReference type="ARBA" id="ARBA00022741"/>
    </source>
</evidence>
<dbReference type="PANTHER" id="PTHR46090">
    <property type="entry name" value="ADP-RIBOSYLATION FACTOR-LIKE PROTEIN 13B"/>
    <property type="match status" value="1"/>
</dbReference>
<evidence type="ECO:0000313" key="6">
    <source>
        <dbReference type="EMBL" id="KRY32115.1"/>
    </source>
</evidence>
<feature type="binding site" evidence="3">
    <location>
        <position position="118"/>
    </location>
    <ligand>
        <name>GTP</name>
        <dbReference type="ChEBI" id="CHEBI:37565"/>
    </ligand>
</feature>
<evidence type="ECO:0000256" key="3">
    <source>
        <dbReference type="PIRSR" id="PIRSR606689-1"/>
    </source>
</evidence>
<reference evidence="6 8" key="1">
    <citation type="submission" date="2015-01" db="EMBL/GenBank/DDBJ databases">
        <title>Evolution of Trichinella species and genotypes.</title>
        <authorList>
            <person name="Korhonen P.K."/>
            <person name="Edoardo P."/>
            <person name="Giuseppe L.R."/>
            <person name="Gasser R.B."/>
        </authorList>
    </citation>
    <scope>NUCLEOTIDE SEQUENCE [LARGE SCALE GENOMIC DNA]</scope>
    <source>
        <strain evidence="6">ISS3</strain>
    </source>
</reference>